<sequence length="145" mass="17264">MKENFDHSAVPYDFVHCLNQQCPHAVECLRYQVALHLSTECNIISIVNPVYATSAGKDNCKFFKADKLMQYTSGITHLLDSIPYSDAIVIKQQMLEYFGRNSYYRFLRKERLISPSEQKYIRQLFRKRGIEDEPVYDEYLERYEW</sequence>
<organism evidence="1 2">
    <name type="scientific">Bacteroides nordii</name>
    <dbReference type="NCBI Taxonomy" id="291645"/>
    <lineage>
        <taxon>Bacteria</taxon>
        <taxon>Pseudomonadati</taxon>
        <taxon>Bacteroidota</taxon>
        <taxon>Bacteroidia</taxon>
        <taxon>Bacteroidales</taxon>
        <taxon>Bacteroidaceae</taxon>
        <taxon>Bacteroides</taxon>
    </lineage>
</organism>
<comment type="caution">
    <text evidence="1">The sequence shown here is derived from an EMBL/GenBank/DDBJ whole genome shotgun (WGS) entry which is preliminary data.</text>
</comment>
<dbReference type="GeneID" id="69503174"/>
<dbReference type="EMBL" id="QSGO01000001">
    <property type="protein sequence ID" value="RHB38658.1"/>
    <property type="molecule type" value="Genomic_DNA"/>
</dbReference>
<dbReference type="InterPro" id="IPR045724">
    <property type="entry name" value="DUF6078"/>
</dbReference>
<gene>
    <name evidence="1" type="ORF">DW888_02320</name>
</gene>
<dbReference type="RefSeq" id="WP_025867010.1">
    <property type="nucleotide sequence ID" value="NZ_CABJFV010000001.1"/>
</dbReference>
<name>A0A413VYM9_9BACE</name>
<reference evidence="1 2" key="1">
    <citation type="submission" date="2018-08" db="EMBL/GenBank/DDBJ databases">
        <title>A genome reference for cultivated species of the human gut microbiota.</title>
        <authorList>
            <person name="Zou Y."/>
            <person name="Xue W."/>
            <person name="Luo G."/>
        </authorList>
    </citation>
    <scope>NUCLEOTIDE SEQUENCE [LARGE SCALE GENOMIC DNA]</scope>
    <source>
        <strain evidence="1 2">AM40-30BH</strain>
    </source>
</reference>
<dbReference type="AlphaFoldDB" id="A0A413VYM9"/>
<evidence type="ECO:0000313" key="2">
    <source>
        <dbReference type="Proteomes" id="UP000284379"/>
    </source>
</evidence>
<evidence type="ECO:0000313" key="1">
    <source>
        <dbReference type="EMBL" id="RHB38658.1"/>
    </source>
</evidence>
<proteinExistence type="predicted"/>
<protein>
    <submittedName>
        <fullName evidence="1">Uncharacterized protein</fullName>
    </submittedName>
</protein>
<accession>A0A413VYM9</accession>
<dbReference type="Proteomes" id="UP000284379">
    <property type="component" value="Unassembled WGS sequence"/>
</dbReference>
<dbReference type="Pfam" id="PF19555">
    <property type="entry name" value="DUF6078"/>
    <property type="match status" value="1"/>
</dbReference>